<dbReference type="AlphaFoldDB" id="A0A1H1C942"/>
<dbReference type="EMBL" id="FNLF01000002">
    <property type="protein sequence ID" value="SDQ60715.1"/>
    <property type="molecule type" value="Genomic_DNA"/>
</dbReference>
<dbReference type="OrthoDB" id="9125539at2"/>
<gene>
    <name evidence="1" type="ORF">SAMN04489765_1087</name>
</gene>
<dbReference type="RefSeq" id="WP_068566836.1">
    <property type="nucleotide sequence ID" value="NZ_FNLF01000002.1"/>
</dbReference>
<dbReference type="STRING" id="47312.SAMN04489765_1087"/>
<keyword evidence="2" id="KW-1185">Reference proteome</keyword>
<proteinExistence type="predicted"/>
<evidence type="ECO:0000313" key="2">
    <source>
        <dbReference type="Proteomes" id="UP000183053"/>
    </source>
</evidence>
<accession>A0A1H1C942</accession>
<protein>
    <submittedName>
        <fullName evidence="1">Uncharacterized protein</fullName>
    </submittedName>
</protein>
<evidence type="ECO:0000313" key="1">
    <source>
        <dbReference type="EMBL" id="SDQ60715.1"/>
    </source>
</evidence>
<reference evidence="2" key="1">
    <citation type="submission" date="2016-10" db="EMBL/GenBank/DDBJ databases">
        <authorList>
            <person name="Varghese N."/>
            <person name="Submissions S."/>
        </authorList>
    </citation>
    <scope>NUCLEOTIDE SEQUENCE [LARGE SCALE GENOMIC DNA]</scope>
    <source>
        <strain evidence="2">DSM 44142</strain>
    </source>
</reference>
<organism evidence="1 2">
    <name type="scientific">Tsukamurella pulmonis</name>
    <dbReference type="NCBI Taxonomy" id="47312"/>
    <lineage>
        <taxon>Bacteria</taxon>
        <taxon>Bacillati</taxon>
        <taxon>Actinomycetota</taxon>
        <taxon>Actinomycetes</taxon>
        <taxon>Mycobacteriales</taxon>
        <taxon>Tsukamurellaceae</taxon>
        <taxon>Tsukamurella</taxon>
    </lineage>
</organism>
<name>A0A1H1C942_9ACTN</name>
<dbReference type="Proteomes" id="UP000183053">
    <property type="component" value="Unassembled WGS sequence"/>
</dbReference>
<sequence length="485" mass="51526">MPDIDGVAKSGQEQAVAAWVDHLNRLRIDALLSSWGAQDDNLRASLASITDAMRAINSTIIDSNRGGLKGMHGFIAEAAEVGIGNARSRIIGGGAVYKWVNDNGPTDLVRSGVGIQQKFVAAGGRFGLGAIEEHLAKYPDYLDNGFKYQIPRDHYDAVIRLHSMSREEASLLTGGGSDPSFKQWERVQSFFERGTVTIDSIEPSHLDYAQAQRGTIETTLQAEADFLRTTDRAIRDDAYRQSRPSLRGGAAAAAAGAAAEGGMTFVLAVAAKRRERTRLRDFTTEDWVSVAGESGLGVTKGAVRGAAVYGLSNFTTTPAAAAGSMVTAAFGVADQANRLRRGEINEARFLENAELVCLETAVGAVSALAGQALIPVPVLGAVIGNTVGAVLYRTASSALAARERALIAQYEIEQKELDDRLDADHRAYVAALATAAIVFLDLLDRAFSPDVQTALLGSVELATLLGVPQDDILDTPEAAASYFLD</sequence>